<evidence type="ECO:0000313" key="1">
    <source>
        <dbReference type="EMBL" id="GBN70805.1"/>
    </source>
</evidence>
<sequence>MFSGIGFQTWSPSATEPRVYHQATNPHFPLKGTSNMGMRTYPISKQSHFQRDIEVVWVELPLPMTGRTSVRSKQSLAFRWDIVVLWVELHLTDDGSYLCPK</sequence>
<evidence type="ECO:0000313" key="2">
    <source>
        <dbReference type="Proteomes" id="UP000499080"/>
    </source>
</evidence>
<reference evidence="1 2" key="1">
    <citation type="journal article" date="2019" name="Sci. Rep.">
        <title>Orb-weaving spider Araneus ventricosus genome elucidates the spidroin gene catalogue.</title>
        <authorList>
            <person name="Kono N."/>
            <person name="Nakamura H."/>
            <person name="Ohtoshi R."/>
            <person name="Moran D.A.P."/>
            <person name="Shinohara A."/>
            <person name="Yoshida Y."/>
            <person name="Fujiwara M."/>
            <person name="Mori M."/>
            <person name="Tomita M."/>
            <person name="Arakawa K."/>
        </authorList>
    </citation>
    <scope>NUCLEOTIDE SEQUENCE [LARGE SCALE GENOMIC DNA]</scope>
</reference>
<organism evidence="1 2">
    <name type="scientific">Araneus ventricosus</name>
    <name type="common">Orbweaver spider</name>
    <name type="synonym">Epeira ventricosa</name>
    <dbReference type="NCBI Taxonomy" id="182803"/>
    <lineage>
        <taxon>Eukaryota</taxon>
        <taxon>Metazoa</taxon>
        <taxon>Ecdysozoa</taxon>
        <taxon>Arthropoda</taxon>
        <taxon>Chelicerata</taxon>
        <taxon>Arachnida</taxon>
        <taxon>Araneae</taxon>
        <taxon>Araneomorphae</taxon>
        <taxon>Entelegynae</taxon>
        <taxon>Araneoidea</taxon>
        <taxon>Araneidae</taxon>
        <taxon>Araneus</taxon>
    </lineage>
</organism>
<dbReference type="Proteomes" id="UP000499080">
    <property type="component" value="Unassembled WGS sequence"/>
</dbReference>
<gene>
    <name evidence="1" type="ORF">AVEN_211721_1</name>
</gene>
<keyword evidence="2" id="KW-1185">Reference proteome</keyword>
<protein>
    <submittedName>
        <fullName evidence="1">Uncharacterized protein</fullName>
    </submittedName>
</protein>
<proteinExistence type="predicted"/>
<dbReference type="EMBL" id="BGPR01015834">
    <property type="protein sequence ID" value="GBN70805.1"/>
    <property type="molecule type" value="Genomic_DNA"/>
</dbReference>
<accession>A0A4Y2R7M6</accession>
<name>A0A4Y2R7M6_ARAVE</name>
<dbReference type="AlphaFoldDB" id="A0A4Y2R7M6"/>
<comment type="caution">
    <text evidence="1">The sequence shown here is derived from an EMBL/GenBank/DDBJ whole genome shotgun (WGS) entry which is preliminary data.</text>
</comment>